<name>A0A1G5CBF3_9FLAO</name>
<organism evidence="1 2">
    <name type="scientific">Flavobacterium caeni</name>
    <dbReference type="NCBI Taxonomy" id="490189"/>
    <lineage>
        <taxon>Bacteria</taxon>
        <taxon>Pseudomonadati</taxon>
        <taxon>Bacteroidota</taxon>
        <taxon>Flavobacteriia</taxon>
        <taxon>Flavobacteriales</taxon>
        <taxon>Flavobacteriaceae</taxon>
        <taxon>Flavobacterium</taxon>
    </lineage>
</organism>
<accession>A0A1G5CBF3</accession>
<dbReference type="RefSeq" id="WP_091140741.1">
    <property type="nucleotide sequence ID" value="NZ_FMVF01000003.1"/>
</dbReference>
<evidence type="ECO:0000313" key="2">
    <source>
        <dbReference type="Proteomes" id="UP000199354"/>
    </source>
</evidence>
<dbReference type="OrthoDB" id="1376522at2"/>
<protein>
    <submittedName>
        <fullName evidence="1">Uncharacterized protein</fullName>
    </submittedName>
</protein>
<gene>
    <name evidence="1" type="ORF">SAMN02927903_00488</name>
</gene>
<evidence type="ECO:0000313" key="1">
    <source>
        <dbReference type="EMBL" id="SCX99773.1"/>
    </source>
</evidence>
<dbReference type="Proteomes" id="UP000199354">
    <property type="component" value="Unassembled WGS sequence"/>
</dbReference>
<reference evidence="1 2" key="1">
    <citation type="submission" date="2016-10" db="EMBL/GenBank/DDBJ databases">
        <authorList>
            <person name="de Groot N.N."/>
        </authorList>
    </citation>
    <scope>NUCLEOTIDE SEQUENCE [LARGE SCALE GENOMIC DNA]</scope>
    <source>
        <strain evidence="1 2">CGMCC 1.7031</strain>
    </source>
</reference>
<sequence>MALVKDYGAKVLTYPNFQVDFKIPDNCNYVQTLVSKTYNITVQLNPGCNKPSAVYMACSLQLNAIDDCLDVDFVQILNGITTTKPKIKIVNT</sequence>
<dbReference type="AlphaFoldDB" id="A0A1G5CBF3"/>
<dbReference type="EMBL" id="FMVF01000003">
    <property type="protein sequence ID" value="SCX99773.1"/>
    <property type="molecule type" value="Genomic_DNA"/>
</dbReference>
<dbReference type="STRING" id="490189.SAMN02927903_00488"/>
<keyword evidence="2" id="KW-1185">Reference proteome</keyword>
<proteinExistence type="predicted"/>